<dbReference type="Proteomes" id="UP000006844">
    <property type="component" value="Chromosome"/>
</dbReference>
<gene>
    <name evidence="1" type="ordered locus">AciPR4_2355</name>
</gene>
<protein>
    <recommendedName>
        <fullName evidence="3">3-keto-disaccharide hydrolase domain-containing protein</fullName>
    </recommendedName>
</protein>
<evidence type="ECO:0000313" key="1">
    <source>
        <dbReference type="EMBL" id="ADV83135.1"/>
    </source>
</evidence>
<evidence type="ECO:0008006" key="3">
    <source>
        <dbReference type="Google" id="ProtNLM"/>
    </source>
</evidence>
<organism evidence="1 2">
    <name type="scientific">Terriglobus saanensis (strain ATCC BAA-1853 / DSM 23119 / SP1PR4)</name>
    <dbReference type="NCBI Taxonomy" id="401053"/>
    <lineage>
        <taxon>Bacteria</taxon>
        <taxon>Pseudomonadati</taxon>
        <taxon>Acidobacteriota</taxon>
        <taxon>Terriglobia</taxon>
        <taxon>Terriglobales</taxon>
        <taxon>Acidobacteriaceae</taxon>
        <taxon>Terriglobus</taxon>
    </lineage>
</organism>
<sequence>MRKIRFQPVVVSMMVIALFTGCTSIRKRLVGLPGSPPAEGSRAVTDGGIKISGWSGKVDAAEQKAGMSISDARLAEETGAFHITTGPAVSYWKTGSIVTGNYTVTATFNEPRFMNLNSHPHPYGVFIGGNDMGTSSQTAFYCGAYGDGRFIARGFGPAPFRLNGLFGEKNQAIHKASDKGQPVTQDIALSVKDDKITCSINGTAVGTYDKATLTGPKRLKSFDGSYGLRFAHNTDVFVTNFKVQQQ</sequence>
<dbReference type="RefSeq" id="WP_013568868.1">
    <property type="nucleotide sequence ID" value="NC_014963.1"/>
</dbReference>
<accession>E8UYI2</accession>
<dbReference type="EMBL" id="CP002467">
    <property type="protein sequence ID" value="ADV83135.1"/>
    <property type="molecule type" value="Genomic_DNA"/>
</dbReference>
<dbReference type="eggNOG" id="ENOG502ZBFS">
    <property type="taxonomic scope" value="Bacteria"/>
</dbReference>
<keyword evidence="2" id="KW-1185">Reference proteome</keyword>
<dbReference type="KEGG" id="tsa:AciPR4_2355"/>
<dbReference type="AlphaFoldDB" id="E8UYI2"/>
<dbReference type="HOGENOM" id="CLU_1174056_0_0_0"/>
<dbReference type="PROSITE" id="PS51257">
    <property type="entry name" value="PROKAR_LIPOPROTEIN"/>
    <property type="match status" value="1"/>
</dbReference>
<proteinExistence type="predicted"/>
<reference evidence="1 2" key="1">
    <citation type="journal article" date="2012" name="Stand. Genomic Sci.">
        <title>Complete genome sequence of Terriglobus saanensis type strain SP1PR4(T), an Acidobacteria from tundra soil.</title>
        <authorList>
            <person name="Rawat S.R."/>
            <person name="Mannisto M.K."/>
            <person name="Starovoytov V."/>
            <person name="Goodwin L."/>
            <person name="Nolan M."/>
            <person name="Hauser L."/>
            <person name="Land M."/>
            <person name="Davenport K.W."/>
            <person name="Woyke T."/>
            <person name="Haggblom M.M."/>
        </authorList>
    </citation>
    <scope>NUCLEOTIDE SEQUENCE</scope>
    <source>
        <strain evidence="2">ATCC BAA-1853 / DSM 23119 / SP1PR4</strain>
    </source>
</reference>
<evidence type="ECO:0000313" key="2">
    <source>
        <dbReference type="Proteomes" id="UP000006844"/>
    </source>
</evidence>
<name>E8UYI2_TERSS</name>
<dbReference type="OrthoDB" id="115015at2"/>